<keyword evidence="3" id="KW-0560">Oxidoreductase</keyword>
<name>A0A6A7B729_9PLEO</name>
<dbReference type="GO" id="GO:0016491">
    <property type="term" value="F:oxidoreductase activity"/>
    <property type="evidence" value="ECO:0007669"/>
    <property type="project" value="UniProtKB-KW"/>
</dbReference>
<evidence type="ECO:0000313" key="5">
    <source>
        <dbReference type="Proteomes" id="UP000799423"/>
    </source>
</evidence>
<reference evidence="4" key="1">
    <citation type="submission" date="2020-01" db="EMBL/GenBank/DDBJ databases">
        <authorList>
            <consortium name="DOE Joint Genome Institute"/>
            <person name="Haridas S."/>
            <person name="Albert R."/>
            <person name="Binder M."/>
            <person name="Bloem J."/>
            <person name="Labutti K."/>
            <person name="Salamov A."/>
            <person name="Andreopoulos B."/>
            <person name="Baker S.E."/>
            <person name="Barry K."/>
            <person name="Bills G."/>
            <person name="Bluhm B.H."/>
            <person name="Cannon C."/>
            <person name="Castanera R."/>
            <person name="Culley D.E."/>
            <person name="Daum C."/>
            <person name="Ezra D."/>
            <person name="Gonzalez J.B."/>
            <person name="Henrissat B."/>
            <person name="Kuo A."/>
            <person name="Liang C."/>
            <person name="Lipzen A."/>
            <person name="Lutzoni F."/>
            <person name="Magnuson J."/>
            <person name="Mondo S."/>
            <person name="Nolan M."/>
            <person name="Ohm R."/>
            <person name="Pangilinan J."/>
            <person name="Park H.-J."/>
            <person name="Ramirez L."/>
            <person name="Alfaro M."/>
            <person name="Sun H."/>
            <person name="Tritt A."/>
            <person name="Yoshinaga Y."/>
            <person name="Zwiers L.-H."/>
            <person name="Turgeon B.G."/>
            <person name="Goodwin S.B."/>
            <person name="Spatafora J.W."/>
            <person name="Crous P.W."/>
            <person name="Grigoriev I.V."/>
        </authorList>
    </citation>
    <scope>NUCLEOTIDE SEQUENCE</scope>
    <source>
        <strain evidence="4">IPT5</strain>
    </source>
</reference>
<dbReference type="Proteomes" id="UP000799423">
    <property type="component" value="Unassembled WGS sequence"/>
</dbReference>
<accession>A0A6A7B729</accession>
<sequence>MSTYQRQSATILQSPPIDTRTPYDAAWVEGKVILITGGASGFGAAFVEHWTKYGATVIVGDINVAKGDALCREINTQITGGNKAHFIHCDVTDWQSQVNLFKEAVKLSPHGGLDVVVANAGIAGRDILQEGANLDAAEPPPPAFKIMDVNVTGVLYTTHLAYFWLPKNPGSAPSSITSKPSASPRDRHLLLLGSIASLCPLAIQPQYCAAKHAVLGLFRSLRPTSALQGVRVNLLCPYFIDTPIIPADARLMLAGGAMGKVADVVDAATRFVADSSVLGRALCIGPRMHVLQKESGEWQLVAPGTPGSSEEAIFEPYADDWEDQDAWNRNFVQLLNMVQIGRGWAGWAQDIVKAALYGIGIGR</sequence>
<proteinExistence type="inferred from homology"/>
<keyword evidence="2" id="KW-0521">NADP</keyword>
<comment type="similarity">
    <text evidence="1">Belongs to the short-chain dehydrogenases/reductases (SDR) family.</text>
</comment>
<dbReference type="PANTHER" id="PTHR43180">
    <property type="entry name" value="3-OXOACYL-(ACYL-CARRIER-PROTEIN) REDUCTASE (AFU_ORTHOLOGUE AFUA_6G11210)"/>
    <property type="match status" value="1"/>
</dbReference>
<dbReference type="AlphaFoldDB" id="A0A6A7B729"/>
<keyword evidence="5" id="KW-1185">Reference proteome</keyword>
<evidence type="ECO:0000313" key="4">
    <source>
        <dbReference type="EMBL" id="KAF2850175.1"/>
    </source>
</evidence>
<dbReference type="PRINTS" id="PR00081">
    <property type="entry name" value="GDHRDH"/>
</dbReference>
<gene>
    <name evidence="4" type="ORF">T440DRAFT_116005</name>
</gene>
<dbReference type="Pfam" id="PF00106">
    <property type="entry name" value="adh_short"/>
    <property type="match status" value="2"/>
</dbReference>
<evidence type="ECO:0000256" key="1">
    <source>
        <dbReference type="ARBA" id="ARBA00006484"/>
    </source>
</evidence>
<dbReference type="InterPro" id="IPR036291">
    <property type="entry name" value="NAD(P)-bd_dom_sf"/>
</dbReference>
<dbReference type="InterPro" id="IPR020904">
    <property type="entry name" value="Sc_DH/Rdtase_CS"/>
</dbReference>
<protein>
    <submittedName>
        <fullName evidence="4">Bacilysin biosynthesis oxidoreductase bacC</fullName>
    </submittedName>
</protein>
<dbReference type="SUPFAM" id="SSF51735">
    <property type="entry name" value="NAD(P)-binding Rossmann-fold domains"/>
    <property type="match status" value="1"/>
</dbReference>
<dbReference type="EMBL" id="MU006308">
    <property type="protein sequence ID" value="KAF2850175.1"/>
    <property type="molecule type" value="Genomic_DNA"/>
</dbReference>
<dbReference type="PROSITE" id="PS00061">
    <property type="entry name" value="ADH_SHORT"/>
    <property type="match status" value="1"/>
</dbReference>
<organism evidence="4 5">
    <name type="scientific">Plenodomus tracheiphilus IPT5</name>
    <dbReference type="NCBI Taxonomy" id="1408161"/>
    <lineage>
        <taxon>Eukaryota</taxon>
        <taxon>Fungi</taxon>
        <taxon>Dikarya</taxon>
        <taxon>Ascomycota</taxon>
        <taxon>Pezizomycotina</taxon>
        <taxon>Dothideomycetes</taxon>
        <taxon>Pleosporomycetidae</taxon>
        <taxon>Pleosporales</taxon>
        <taxon>Pleosporineae</taxon>
        <taxon>Leptosphaeriaceae</taxon>
        <taxon>Plenodomus</taxon>
    </lineage>
</organism>
<dbReference type="InterPro" id="IPR002347">
    <property type="entry name" value="SDR_fam"/>
</dbReference>
<evidence type="ECO:0000256" key="2">
    <source>
        <dbReference type="ARBA" id="ARBA00022857"/>
    </source>
</evidence>
<dbReference type="Gene3D" id="3.40.50.720">
    <property type="entry name" value="NAD(P)-binding Rossmann-like Domain"/>
    <property type="match status" value="1"/>
</dbReference>
<dbReference type="PANTHER" id="PTHR43180:SF16">
    <property type="entry name" value="BACILYSIN BIOSYNTHESIS OXIDOREDUCTASE BACC"/>
    <property type="match status" value="1"/>
</dbReference>
<evidence type="ECO:0000256" key="3">
    <source>
        <dbReference type="ARBA" id="ARBA00023002"/>
    </source>
</evidence>
<dbReference type="OrthoDB" id="498125at2759"/>